<evidence type="ECO:0000313" key="3">
    <source>
        <dbReference type="Proteomes" id="UP000235371"/>
    </source>
</evidence>
<dbReference type="AlphaFoldDB" id="A0A2J6T4K9"/>
<evidence type="ECO:0000313" key="2">
    <source>
        <dbReference type="EMBL" id="PMD57970.1"/>
    </source>
</evidence>
<dbReference type="Proteomes" id="UP000235371">
    <property type="component" value="Unassembled WGS sequence"/>
</dbReference>
<reference evidence="2 3" key="1">
    <citation type="submission" date="2016-04" db="EMBL/GenBank/DDBJ databases">
        <title>A degradative enzymes factory behind the ericoid mycorrhizal symbiosis.</title>
        <authorList>
            <consortium name="DOE Joint Genome Institute"/>
            <person name="Martino E."/>
            <person name="Morin E."/>
            <person name="Grelet G."/>
            <person name="Kuo A."/>
            <person name="Kohler A."/>
            <person name="Daghino S."/>
            <person name="Barry K."/>
            <person name="Choi C."/>
            <person name="Cichocki N."/>
            <person name="Clum A."/>
            <person name="Copeland A."/>
            <person name="Hainaut M."/>
            <person name="Haridas S."/>
            <person name="Labutti K."/>
            <person name="Lindquist E."/>
            <person name="Lipzen A."/>
            <person name="Khouja H.-R."/>
            <person name="Murat C."/>
            <person name="Ohm R."/>
            <person name="Olson A."/>
            <person name="Spatafora J."/>
            <person name="Veneault-Fourrey C."/>
            <person name="Henrissat B."/>
            <person name="Grigoriev I."/>
            <person name="Martin F."/>
            <person name="Perotto S."/>
        </authorList>
    </citation>
    <scope>NUCLEOTIDE SEQUENCE [LARGE SCALE GENOMIC DNA]</scope>
    <source>
        <strain evidence="2 3">E</strain>
    </source>
</reference>
<dbReference type="EMBL" id="KZ613838">
    <property type="protein sequence ID" value="PMD57970.1"/>
    <property type="molecule type" value="Genomic_DNA"/>
</dbReference>
<dbReference type="InParanoid" id="A0A2J6T4K9"/>
<name>A0A2J6T4K9_9HELO</name>
<accession>A0A2J6T4K9</accession>
<keyword evidence="3" id="KW-1185">Reference proteome</keyword>
<dbReference type="OrthoDB" id="4216327at2759"/>
<feature type="signal peptide" evidence="1">
    <location>
        <begin position="1"/>
        <end position="19"/>
    </location>
</feature>
<sequence>MRTSSLIPLLLALLPLSNAATCTSPNQVLLVSGPDPIQMMWSIRAVACNGDNWWKSLKITSNDGPYGAEAFTRNMVSQQNCWDSTEQIITQCMGDQPGNQWPNYFNGGWYEYKWTNEDEYTEAWFWNINSSKRDVIEARDKTFVSQKGEVFEADEVLELDMTTGAVTTVAK</sequence>
<dbReference type="RefSeq" id="XP_024734874.1">
    <property type="nucleotide sequence ID" value="XM_024887780.1"/>
</dbReference>
<protein>
    <submittedName>
        <fullName evidence="2">Uncharacterized protein</fullName>
    </submittedName>
</protein>
<proteinExistence type="predicted"/>
<feature type="chain" id="PRO_5014319571" evidence="1">
    <location>
        <begin position="20"/>
        <end position="171"/>
    </location>
</feature>
<evidence type="ECO:0000256" key="1">
    <source>
        <dbReference type="SAM" id="SignalP"/>
    </source>
</evidence>
<dbReference type="GeneID" id="36595856"/>
<gene>
    <name evidence="2" type="ORF">K444DRAFT_690891</name>
</gene>
<organism evidence="2 3">
    <name type="scientific">Hyaloscypha bicolor E</name>
    <dbReference type="NCBI Taxonomy" id="1095630"/>
    <lineage>
        <taxon>Eukaryota</taxon>
        <taxon>Fungi</taxon>
        <taxon>Dikarya</taxon>
        <taxon>Ascomycota</taxon>
        <taxon>Pezizomycotina</taxon>
        <taxon>Leotiomycetes</taxon>
        <taxon>Helotiales</taxon>
        <taxon>Hyaloscyphaceae</taxon>
        <taxon>Hyaloscypha</taxon>
        <taxon>Hyaloscypha bicolor</taxon>
    </lineage>
</organism>
<keyword evidence="1" id="KW-0732">Signal</keyword>